<name>A0AAN8Y1C1_SOLBU</name>
<dbReference type="EMBL" id="JBANQN010000011">
    <property type="protein sequence ID" value="KAK6775659.1"/>
    <property type="molecule type" value="Genomic_DNA"/>
</dbReference>
<sequence>MEQNIRICELAPQSSDWIYKIQIVDICGPANSKKKRLKYLNIILQDKQLQEDQIKGIVYSDDIPCY</sequence>
<reference evidence="1 2" key="1">
    <citation type="submission" date="2024-02" db="EMBL/GenBank/DDBJ databases">
        <title>de novo genome assembly of Solanum bulbocastanum strain 11H21.</title>
        <authorList>
            <person name="Hosaka A.J."/>
        </authorList>
    </citation>
    <scope>NUCLEOTIDE SEQUENCE [LARGE SCALE GENOMIC DNA]</scope>
    <source>
        <tissue evidence="1">Young leaves</tissue>
    </source>
</reference>
<evidence type="ECO:0000313" key="2">
    <source>
        <dbReference type="Proteomes" id="UP001371456"/>
    </source>
</evidence>
<gene>
    <name evidence="1" type="ORF">RDI58_026660</name>
</gene>
<proteinExistence type="predicted"/>
<dbReference type="Proteomes" id="UP001371456">
    <property type="component" value="Unassembled WGS sequence"/>
</dbReference>
<accession>A0AAN8Y1C1</accession>
<comment type="caution">
    <text evidence="1">The sequence shown here is derived from an EMBL/GenBank/DDBJ whole genome shotgun (WGS) entry which is preliminary data.</text>
</comment>
<organism evidence="1 2">
    <name type="scientific">Solanum bulbocastanum</name>
    <name type="common">Wild potato</name>
    <dbReference type="NCBI Taxonomy" id="147425"/>
    <lineage>
        <taxon>Eukaryota</taxon>
        <taxon>Viridiplantae</taxon>
        <taxon>Streptophyta</taxon>
        <taxon>Embryophyta</taxon>
        <taxon>Tracheophyta</taxon>
        <taxon>Spermatophyta</taxon>
        <taxon>Magnoliopsida</taxon>
        <taxon>eudicotyledons</taxon>
        <taxon>Gunneridae</taxon>
        <taxon>Pentapetalae</taxon>
        <taxon>asterids</taxon>
        <taxon>lamiids</taxon>
        <taxon>Solanales</taxon>
        <taxon>Solanaceae</taxon>
        <taxon>Solanoideae</taxon>
        <taxon>Solaneae</taxon>
        <taxon>Solanum</taxon>
    </lineage>
</organism>
<dbReference type="AlphaFoldDB" id="A0AAN8Y1C1"/>
<keyword evidence="2" id="KW-1185">Reference proteome</keyword>
<evidence type="ECO:0000313" key="1">
    <source>
        <dbReference type="EMBL" id="KAK6775659.1"/>
    </source>
</evidence>
<protein>
    <submittedName>
        <fullName evidence="1">Uncharacterized protein</fullName>
    </submittedName>
</protein>